<dbReference type="Gene3D" id="3.90.1200.10">
    <property type="match status" value="1"/>
</dbReference>
<dbReference type="InterPro" id="IPR011009">
    <property type="entry name" value="Kinase-like_dom_sf"/>
</dbReference>
<dbReference type="InterPro" id="IPR002575">
    <property type="entry name" value="Aminoglycoside_PTrfase"/>
</dbReference>
<dbReference type="InterPro" id="IPR051035">
    <property type="entry name" value="Mito_inheritance_9"/>
</dbReference>
<name>A0A3F3PX23_9EURO</name>
<gene>
    <name evidence="2" type="ORF">BDQ94DRAFT_172075</name>
</gene>
<protein>
    <recommendedName>
        <fullName evidence="1">Aminoglycoside phosphotransferase domain-containing protein</fullName>
    </recommendedName>
</protein>
<evidence type="ECO:0000313" key="3">
    <source>
        <dbReference type="Proteomes" id="UP000253729"/>
    </source>
</evidence>
<dbReference type="SUPFAM" id="SSF56112">
    <property type="entry name" value="Protein kinase-like (PK-like)"/>
    <property type="match status" value="1"/>
</dbReference>
<dbReference type="EMBL" id="KZ852055">
    <property type="protein sequence ID" value="RDH31302.1"/>
    <property type="molecule type" value="Genomic_DNA"/>
</dbReference>
<keyword evidence="3" id="KW-1185">Reference proteome</keyword>
<dbReference type="GO" id="GO:0005739">
    <property type="term" value="C:mitochondrion"/>
    <property type="evidence" value="ECO:0007669"/>
    <property type="project" value="TreeGrafter"/>
</dbReference>
<feature type="domain" description="Aminoglycoside phosphotransferase" evidence="1">
    <location>
        <begin position="106"/>
        <end position="387"/>
    </location>
</feature>
<dbReference type="Proteomes" id="UP000253729">
    <property type="component" value="Unassembled WGS sequence"/>
</dbReference>
<sequence>MQPSWLSYPLFTSNAVSLVPRHQFTTYTAICSGVKPVLVRLLEDGSETRIAEPELFKYQRYRWLKGESQHLAALYREFDLDHLLETANQVTGHKGTRCVKVSKCVEGQYNKAFILTMNNGEELVARLPNPNAGPSFYTTASEVATRRFVREILRIPVPHIYSWSEDPSNPARAEYIIEAKAEGHSLGSLWGGMSKSSQFGIIDQVVEIERKLASVSFPMQGCLYYTSNLKSKITDAKGLDTMLSKLPGLEEEDCRQMSYFAIGPSNDRKLWHGERHSMKLDRGPWTNPVDYVTGLGISESNWARCHAKPRMNYYRSAETPENPNEYLALLQRYLDVAPHLVPNLPSPELNNINTLSHPDLHLDNIFIDPETHQITSIIDWQLAAITPSFLQRPHPQMLELSLSPGSDEQRSREQELLDYYYQVTEKVNPSRAEEFKDPYLSIRVTPTNLISGCWEREDIFSLRESLTKLAAYWDQLQQGNTPCPIDFNAEELAAHESERELIEGLSNIVQRLEQEGLIPIGGMVRPEEYEHAKMVSDYFKREFINLAESDQQRELHEKVWPY</sequence>
<reference evidence="2 3" key="1">
    <citation type="submission" date="2018-07" db="EMBL/GenBank/DDBJ databases">
        <title>The genomes of Aspergillus section Nigri reveals drivers in fungal speciation.</title>
        <authorList>
            <consortium name="DOE Joint Genome Institute"/>
            <person name="Vesth T.C."/>
            <person name="Nybo J."/>
            <person name="Theobald S."/>
            <person name="Brandl J."/>
            <person name="Frisvad J.C."/>
            <person name="Nielsen K.F."/>
            <person name="Lyhne E.K."/>
            <person name="Kogle M.E."/>
            <person name="Kuo A."/>
            <person name="Riley R."/>
            <person name="Clum A."/>
            <person name="Nolan M."/>
            <person name="Lipzen A."/>
            <person name="Salamov A."/>
            <person name="Henrissat B."/>
            <person name="Wiebenga A."/>
            <person name="De vries R.P."/>
            <person name="Grigoriev I.V."/>
            <person name="Mortensen U.H."/>
            <person name="Andersen M.R."/>
            <person name="Baker S.E."/>
        </authorList>
    </citation>
    <scope>NUCLEOTIDE SEQUENCE [LARGE SCALE GENOMIC DNA]</scope>
    <source>
        <strain evidence="2 3">CBS 139.54b</strain>
    </source>
</reference>
<dbReference type="PANTHER" id="PTHR36091">
    <property type="entry name" value="ALTERED INHERITANCE OF MITOCHONDRIA PROTEIN 9, MITOCHONDRIAL"/>
    <property type="match status" value="1"/>
</dbReference>
<accession>A0A3F3PX23</accession>
<dbReference type="RefSeq" id="XP_026624324.1">
    <property type="nucleotide sequence ID" value="XM_026771892.1"/>
</dbReference>
<dbReference type="AlphaFoldDB" id="A0A3F3PX23"/>
<organism evidence="2 3">
    <name type="scientific">Aspergillus welwitschiae</name>
    <dbReference type="NCBI Taxonomy" id="1341132"/>
    <lineage>
        <taxon>Eukaryota</taxon>
        <taxon>Fungi</taxon>
        <taxon>Dikarya</taxon>
        <taxon>Ascomycota</taxon>
        <taxon>Pezizomycotina</taxon>
        <taxon>Eurotiomycetes</taxon>
        <taxon>Eurotiomycetidae</taxon>
        <taxon>Eurotiales</taxon>
        <taxon>Aspergillaceae</taxon>
        <taxon>Aspergillus</taxon>
        <taxon>Aspergillus subgen. Circumdati</taxon>
    </lineage>
</organism>
<proteinExistence type="predicted"/>
<evidence type="ECO:0000259" key="1">
    <source>
        <dbReference type="Pfam" id="PF01636"/>
    </source>
</evidence>
<dbReference type="GeneID" id="38140248"/>
<dbReference type="Pfam" id="PF01636">
    <property type="entry name" value="APH"/>
    <property type="match status" value="1"/>
</dbReference>
<dbReference type="PANTHER" id="PTHR36091:SF2">
    <property type="entry name" value="AMINOGLYCOSIDE PHOSPHOTRANSFERASE DOMAIN-CONTAINING PROTEIN"/>
    <property type="match status" value="1"/>
</dbReference>
<evidence type="ECO:0000313" key="2">
    <source>
        <dbReference type="EMBL" id="RDH31302.1"/>
    </source>
</evidence>